<dbReference type="Gene3D" id="1.10.3720.10">
    <property type="entry name" value="MetI-like"/>
    <property type="match status" value="1"/>
</dbReference>
<dbReference type="InterPro" id="IPR050809">
    <property type="entry name" value="UgpAE/MalFG_permease"/>
</dbReference>
<keyword evidence="2 7" id="KW-0813">Transport</keyword>
<evidence type="ECO:0000256" key="3">
    <source>
        <dbReference type="ARBA" id="ARBA00022475"/>
    </source>
</evidence>
<dbReference type="STRING" id="417292.SAMN05421806_1144"/>
<dbReference type="GO" id="GO:0005886">
    <property type="term" value="C:plasma membrane"/>
    <property type="evidence" value="ECO:0007669"/>
    <property type="project" value="UniProtKB-SubCell"/>
</dbReference>
<evidence type="ECO:0000256" key="5">
    <source>
        <dbReference type="ARBA" id="ARBA00022989"/>
    </source>
</evidence>
<feature type="transmembrane region" description="Helical" evidence="7">
    <location>
        <begin position="129"/>
        <end position="149"/>
    </location>
</feature>
<name>A0A1G9FR99_9ACTN</name>
<evidence type="ECO:0000313" key="10">
    <source>
        <dbReference type="EMBL" id="SDK90862.1"/>
    </source>
</evidence>
<evidence type="ECO:0000259" key="9">
    <source>
        <dbReference type="PROSITE" id="PS50928"/>
    </source>
</evidence>
<feature type="transmembrane region" description="Helical" evidence="7">
    <location>
        <begin position="216"/>
        <end position="239"/>
    </location>
</feature>
<dbReference type="SUPFAM" id="SSF161098">
    <property type="entry name" value="MetI-like"/>
    <property type="match status" value="1"/>
</dbReference>
<comment type="subcellular location">
    <subcellularLocation>
        <location evidence="1 7">Cell membrane</location>
        <topology evidence="1 7">Multi-pass membrane protein</topology>
    </subcellularLocation>
</comment>
<keyword evidence="3" id="KW-1003">Cell membrane</keyword>
<evidence type="ECO:0000256" key="2">
    <source>
        <dbReference type="ARBA" id="ARBA00022448"/>
    </source>
</evidence>
<dbReference type="Proteomes" id="UP000199155">
    <property type="component" value="Unassembled WGS sequence"/>
</dbReference>
<feature type="domain" description="ABC transmembrane type-1" evidence="9">
    <location>
        <begin position="125"/>
        <end position="343"/>
    </location>
</feature>
<keyword evidence="4 7" id="KW-0812">Transmembrane</keyword>
<feature type="transmembrane region" description="Helical" evidence="7">
    <location>
        <begin position="156"/>
        <end position="180"/>
    </location>
</feature>
<feature type="transmembrane region" description="Helical" evidence="7">
    <location>
        <begin position="61"/>
        <end position="80"/>
    </location>
</feature>
<dbReference type="PANTHER" id="PTHR43227">
    <property type="entry name" value="BLL4140 PROTEIN"/>
    <property type="match status" value="1"/>
</dbReference>
<organism evidence="10 11">
    <name type="scientific">Streptomyces indicus</name>
    <dbReference type="NCBI Taxonomy" id="417292"/>
    <lineage>
        <taxon>Bacteria</taxon>
        <taxon>Bacillati</taxon>
        <taxon>Actinomycetota</taxon>
        <taxon>Actinomycetes</taxon>
        <taxon>Kitasatosporales</taxon>
        <taxon>Streptomycetaceae</taxon>
        <taxon>Streptomyces</taxon>
    </lineage>
</organism>
<reference evidence="10 11" key="1">
    <citation type="submission" date="2016-10" db="EMBL/GenBank/DDBJ databases">
        <authorList>
            <person name="de Groot N.N."/>
        </authorList>
    </citation>
    <scope>NUCLEOTIDE SEQUENCE [LARGE SCALE GENOMIC DNA]</scope>
    <source>
        <strain evidence="10 11">CGMCC 4.5727</strain>
    </source>
</reference>
<proteinExistence type="inferred from homology"/>
<feature type="transmembrane region" description="Helical" evidence="7">
    <location>
        <begin position="320"/>
        <end position="342"/>
    </location>
</feature>
<dbReference type="InterPro" id="IPR035906">
    <property type="entry name" value="MetI-like_sf"/>
</dbReference>
<sequence length="352" mass="38767">MQRDKRKVSHVSAADTTKAAGAEIPVQTATTVTDRGPSSPDGTRRGPAQGSPRRTFKKGALLPYLLILPAIVAIAAVYAYPLVKTVILSFQDLGRRELWTGDDPPWVGFEQFTNILGDSEFWYVTGRTVLFMAVCVVLTMAIGLMVALLMQRLTTWVRLVLTVALIAAWSMPLMVAASIFRWLADSDYGLINTLIAKFAGEDFLGHNWFLNPWQGFAVIIALVVWGAIPFVAITLYAALTQVPAELEEAAQLDGANAFGVYRFVTWPVIKPVFIMVGTLSVIWDFNVFGQIWLLRGNKPEPEYETLGLYSYSKAFESTSFSQGSAIALITVLLLSGVAVYYVRQLIKTGEVE</sequence>
<dbReference type="GO" id="GO:0055085">
    <property type="term" value="P:transmembrane transport"/>
    <property type="evidence" value="ECO:0007669"/>
    <property type="project" value="InterPro"/>
</dbReference>
<feature type="region of interest" description="Disordered" evidence="8">
    <location>
        <begin position="1"/>
        <end position="54"/>
    </location>
</feature>
<dbReference type="InterPro" id="IPR000515">
    <property type="entry name" value="MetI-like"/>
</dbReference>
<dbReference type="PROSITE" id="PS50928">
    <property type="entry name" value="ABC_TM1"/>
    <property type="match status" value="1"/>
</dbReference>
<dbReference type="Pfam" id="PF00528">
    <property type="entry name" value="BPD_transp_1"/>
    <property type="match status" value="1"/>
</dbReference>
<dbReference type="AlphaFoldDB" id="A0A1G9FR99"/>
<evidence type="ECO:0000256" key="4">
    <source>
        <dbReference type="ARBA" id="ARBA00022692"/>
    </source>
</evidence>
<evidence type="ECO:0000256" key="8">
    <source>
        <dbReference type="SAM" id="MobiDB-lite"/>
    </source>
</evidence>
<evidence type="ECO:0000256" key="1">
    <source>
        <dbReference type="ARBA" id="ARBA00004651"/>
    </source>
</evidence>
<dbReference type="EMBL" id="FNFF01000014">
    <property type="protein sequence ID" value="SDK90862.1"/>
    <property type="molecule type" value="Genomic_DNA"/>
</dbReference>
<keyword evidence="6 7" id="KW-0472">Membrane</keyword>
<comment type="similarity">
    <text evidence="7">Belongs to the binding-protein-dependent transport system permease family.</text>
</comment>
<accession>A0A1G9FR99</accession>
<keyword evidence="5 7" id="KW-1133">Transmembrane helix</keyword>
<protein>
    <submittedName>
        <fullName evidence="10">N,N'-diacetylchitobiose transport system permease protein</fullName>
    </submittedName>
</protein>
<evidence type="ECO:0000256" key="7">
    <source>
        <dbReference type="RuleBase" id="RU363032"/>
    </source>
</evidence>
<evidence type="ECO:0000313" key="11">
    <source>
        <dbReference type="Proteomes" id="UP000199155"/>
    </source>
</evidence>
<keyword evidence="11" id="KW-1185">Reference proteome</keyword>
<dbReference type="PANTHER" id="PTHR43227:SF8">
    <property type="entry name" value="DIACETYLCHITOBIOSE UPTAKE SYSTEM PERMEASE PROTEIN DASB"/>
    <property type="match status" value="1"/>
</dbReference>
<gene>
    <name evidence="10" type="ORF">SAMN05421806_1144</name>
</gene>
<evidence type="ECO:0000256" key="6">
    <source>
        <dbReference type="ARBA" id="ARBA00023136"/>
    </source>
</evidence>
<dbReference type="CDD" id="cd06261">
    <property type="entry name" value="TM_PBP2"/>
    <property type="match status" value="1"/>
</dbReference>